<dbReference type="InterPro" id="IPR033454">
    <property type="entry name" value="RecG_wedge"/>
</dbReference>
<keyword evidence="2" id="KW-0547">Nucleotide-binding</keyword>
<dbReference type="CDD" id="cd04488">
    <property type="entry name" value="RecG_wedge_OBF"/>
    <property type="match status" value="1"/>
</dbReference>
<evidence type="ECO:0000256" key="2">
    <source>
        <dbReference type="ARBA" id="ARBA00022806"/>
    </source>
</evidence>
<comment type="caution">
    <text evidence="5">The sequence shown here is derived from an EMBL/GenBank/DDBJ whole genome shotgun (WGS) entry which is preliminary data.</text>
</comment>
<dbReference type="EMBL" id="BSUL01000001">
    <property type="protein sequence ID" value="GMA26919.1"/>
    <property type="molecule type" value="Genomic_DNA"/>
</dbReference>
<dbReference type="SUPFAM" id="SSF50249">
    <property type="entry name" value="Nucleic acid-binding proteins"/>
    <property type="match status" value="1"/>
</dbReference>
<evidence type="ECO:0000313" key="5">
    <source>
        <dbReference type="EMBL" id="GMA26919.1"/>
    </source>
</evidence>
<dbReference type="Proteomes" id="UP001157160">
    <property type="component" value="Unassembled WGS sequence"/>
</dbReference>
<evidence type="ECO:0000256" key="1">
    <source>
        <dbReference type="ARBA" id="ARBA00022801"/>
    </source>
</evidence>
<keyword evidence="2" id="KW-0067">ATP-binding</keyword>
<sequence>MTSSPLDQPLAAVLGERTAKAFARGLGLETVADLLGHYPRRYAKRGELTELGALPPDENITLVAEVLQVQERSMRARRGSLLEVLIGDGTGTISLTFFNQSWRAKELRPGVRGIFAGKLGEYRGAMQLAHPDYELFDRDEGDGRDPEAAKRWAEQPIPIYPATGTVASWQLQRAIAVVLDGLPDLPDPIPAIVREGASCIRTTARSSSSTGRRPSRTRTPPGTP</sequence>
<reference evidence="5 6" key="1">
    <citation type="journal article" date="2014" name="Int. J. Syst. Evol. Microbiol.">
        <title>Complete genome sequence of Corynebacterium casei LMG S-19264T (=DSM 44701T), isolated from a smear-ripened cheese.</title>
        <authorList>
            <consortium name="US DOE Joint Genome Institute (JGI-PGF)"/>
            <person name="Walter F."/>
            <person name="Albersmeier A."/>
            <person name="Kalinowski J."/>
            <person name="Ruckert C."/>
        </authorList>
    </citation>
    <scope>NUCLEOTIDE SEQUENCE [LARGE SCALE GENOMIC DNA]</scope>
    <source>
        <strain evidence="5 6">NBRC 112289</strain>
    </source>
</reference>
<dbReference type="PANTHER" id="PTHR47964">
    <property type="entry name" value="ATP-DEPENDENT DNA HELICASE HOMOLOG RECG, CHLOROPLASTIC"/>
    <property type="match status" value="1"/>
</dbReference>
<organism evidence="5 6">
    <name type="scientific">Arenivirga flava</name>
    <dbReference type="NCBI Taxonomy" id="1930060"/>
    <lineage>
        <taxon>Bacteria</taxon>
        <taxon>Bacillati</taxon>
        <taxon>Actinomycetota</taxon>
        <taxon>Actinomycetes</taxon>
        <taxon>Micrococcales</taxon>
        <taxon>Microbacteriaceae</taxon>
        <taxon>Arenivirga</taxon>
    </lineage>
</organism>
<evidence type="ECO:0000256" key="3">
    <source>
        <dbReference type="SAM" id="MobiDB-lite"/>
    </source>
</evidence>
<dbReference type="InterPro" id="IPR012340">
    <property type="entry name" value="NA-bd_OB-fold"/>
</dbReference>
<proteinExistence type="predicted"/>
<dbReference type="Gene3D" id="2.40.50.140">
    <property type="entry name" value="Nucleic acid-binding proteins"/>
    <property type="match status" value="1"/>
</dbReference>
<dbReference type="InterPro" id="IPR047112">
    <property type="entry name" value="RecG/Mfd"/>
</dbReference>
<keyword evidence="6" id="KW-1185">Reference proteome</keyword>
<accession>A0AA37U8Y6</accession>
<evidence type="ECO:0000313" key="6">
    <source>
        <dbReference type="Proteomes" id="UP001157160"/>
    </source>
</evidence>
<protein>
    <recommendedName>
        <fullName evidence="4">RecG wedge domain-containing protein</fullName>
    </recommendedName>
</protein>
<dbReference type="PANTHER" id="PTHR47964:SF1">
    <property type="entry name" value="ATP-DEPENDENT DNA HELICASE HOMOLOG RECG, CHLOROPLASTIC"/>
    <property type="match status" value="1"/>
</dbReference>
<name>A0AA37U8Y6_9MICO</name>
<keyword evidence="2" id="KW-0347">Helicase</keyword>
<dbReference type="Pfam" id="PF17191">
    <property type="entry name" value="RecG_wedge"/>
    <property type="match status" value="1"/>
</dbReference>
<feature type="compositionally biased region" description="Low complexity" evidence="3">
    <location>
        <begin position="201"/>
        <end position="224"/>
    </location>
</feature>
<keyword evidence="1" id="KW-0378">Hydrolase</keyword>
<dbReference type="GO" id="GO:0003678">
    <property type="term" value="F:DNA helicase activity"/>
    <property type="evidence" value="ECO:0007669"/>
    <property type="project" value="TreeGrafter"/>
</dbReference>
<dbReference type="GO" id="GO:0006281">
    <property type="term" value="P:DNA repair"/>
    <property type="evidence" value="ECO:0007669"/>
    <property type="project" value="InterPro"/>
</dbReference>
<feature type="domain" description="RecG wedge" evidence="4">
    <location>
        <begin position="13"/>
        <end position="137"/>
    </location>
</feature>
<dbReference type="AlphaFoldDB" id="A0AA37U8Y6"/>
<dbReference type="GO" id="GO:0016787">
    <property type="term" value="F:hydrolase activity"/>
    <property type="evidence" value="ECO:0007669"/>
    <property type="project" value="UniProtKB-KW"/>
</dbReference>
<feature type="region of interest" description="Disordered" evidence="3">
    <location>
        <begin position="199"/>
        <end position="224"/>
    </location>
</feature>
<evidence type="ECO:0000259" key="4">
    <source>
        <dbReference type="Pfam" id="PF17191"/>
    </source>
</evidence>
<gene>
    <name evidence="5" type="ORF">GCM10025874_01720</name>
</gene>